<comment type="caution">
    <text evidence="4">The sequence shown here is derived from an EMBL/GenBank/DDBJ whole genome shotgun (WGS) entry which is preliminary data.</text>
</comment>
<dbReference type="SUPFAM" id="SSF48264">
    <property type="entry name" value="Cytochrome P450"/>
    <property type="match status" value="1"/>
</dbReference>
<sequence>MTHRETADDQPTEDRVLTDDFDPKAPETFTSAHELYADMRQQCPVAHSYGFDGGFWALFRHEDVNRVLRDPDTFTTSVQNTVPKFAFTGRRPPLHLDPPEHTAYRRVINRFFTPTKMRAMHPRVREAAVELLQPMIASGAGDISKEYAQRFPAMVFAEFFNLEREQAALIKEISAAYVAAIVAVDDETVKRLSGRLYEIAQAVIDERRAAPMDPDTDLTTALMQATYEGEPLPPEMVLGCVRQLLVTGMVAPSVFIGNMFVHLDRDPELARTLRENPERIPAAVEEFLRMYGPYRGMARTAREDVVFEGRRIKAGEPIALVYTSANRDERVFPNGETFQFDRPNLNEHISFGAGVHSCPGAPLARMMMTVTLEEALARTTDFEVTGPVEMAKWAEWGTNSVPLRFTPSEHNTGERP</sequence>
<keyword evidence="2" id="KW-0503">Monooxygenase</keyword>
<dbReference type="PROSITE" id="PS00086">
    <property type="entry name" value="CYTOCHROME_P450"/>
    <property type="match status" value="1"/>
</dbReference>
<accession>A0A3N0EIB0</accession>
<feature type="region of interest" description="Disordered" evidence="3">
    <location>
        <begin position="1"/>
        <end position="23"/>
    </location>
</feature>
<protein>
    <submittedName>
        <fullName evidence="4">Cytochrome P450</fullName>
    </submittedName>
</protein>
<comment type="similarity">
    <text evidence="1 2">Belongs to the cytochrome P450 family.</text>
</comment>
<dbReference type="Gene3D" id="1.10.630.10">
    <property type="entry name" value="Cytochrome P450"/>
    <property type="match status" value="1"/>
</dbReference>
<dbReference type="GO" id="GO:0016705">
    <property type="term" value="F:oxidoreductase activity, acting on paired donors, with incorporation or reduction of molecular oxygen"/>
    <property type="evidence" value="ECO:0007669"/>
    <property type="project" value="InterPro"/>
</dbReference>
<evidence type="ECO:0000256" key="2">
    <source>
        <dbReference type="RuleBase" id="RU000461"/>
    </source>
</evidence>
<dbReference type="PANTHER" id="PTHR46696">
    <property type="entry name" value="P450, PUTATIVE (EUROFUNG)-RELATED"/>
    <property type="match status" value="1"/>
</dbReference>
<evidence type="ECO:0000256" key="1">
    <source>
        <dbReference type="ARBA" id="ARBA00010617"/>
    </source>
</evidence>
<dbReference type="PANTHER" id="PTHR46696:SF6">
    <property type="entry name" value="P450, PUTATIVE (EUROFUNG)-RELATED"/>
    <property type="match status" value="1"/>
</dbReference>
<dbReference type="GO" id="GO:0004497">
    <property type="term" value="F:monooxygenase activity"/>
    <property type="evidence" value="ECO:0007669"/>
    <property type="project" value="UniProtKB-KW"/>
</dbReference>
<dbReference type="InterPro" id="IPR017972">
    <property type="entry name" value="Cyt_P450_CS"/>
</dbReference>
<dbReference type="AlphaFoldDB" id="A0A3N0EIB0"/>
<dbReference type="GO" id="GO:0005506">
    <property type="term" value="F:iron ion binding"/>
    <property type="evidence" value="ECO:0007669"/>
    <property type="project" value="InterPro"/>
</dbReference>
<dbReference type="RefSeq" id="WP_123199483.1">
    <property type="nucleotide sequence ID" value="NZ_RJMB01000001.1"/>
</dbReference>
<organism evidence="4 5">
    <name type="scientific">Halostreptopolyspora alba</name>
    <dbReference type="NCBI Taxonomy" id="2487137"/>
    <lineage>
        <taxon>Bacteria</taxon>
        <taxon>Bacillati</taxon>
        <taxon>Actinomycetota</taxon>
        <taxon>Actinomycetes</taxon>
        <taxon>Streptosporangiales</taxon>
        <taxon>Nocardiopsidaceae</taxon>
        <taxon>Halostreptopolyspora</taxon>
    </lineage>
</organism>
<dbReference type="InterPro" id="IPR036396">
    <property type="entry name" value="Cyt_P450_sf"/>
</dbReference>
<evidence type="ECO:0000313" key="5">
    <source>
        <dbReference type="Proteomes" id="UP000269198"/>
    </source>
</evidence>
<dbReference type="Pfam" id="PF00067">
    <property type="entry name" value="p450"/>
    <property type="match status" value="1"/>
</dbReference>
<keyword evidence="5" id="KW-1185">Reference proteome</keyword>
<evidence type="ECO:0000313" key="4">
    <source>
        <dbReference type="EMBL" id="RNL87618.1"/>
    </source>
</evidence>
<proteinExistence type="inferred from homology"/>
<gene>
    <name evidence="4" type="ORF">EFW17_02085</name>
</gene>
<name>A0A3N0EIB0_9ACTN</name>
<dbReference type="InterPro" id="IPR002397">
    <property type="entry name" value="Cyt_P450_B"/>
</dbReference>
<dbReference type="InterPro" id="IPR001128">
    <property type="entry name" value="Cyt_P450"/>
</dbReference>
<keyword evidence="2" id="KW-0349">Heme</keyword>
<dbReference type="OrthoDB" id="502624at2"/>
<keyword evidence="2" id="KW-0408">Iron</keyword>
<keyword evidence="2" id="KW-0479">Metal-binding</keyword>
<dbReference type="PRINTS" id="PR00359">
    <property type="entry name" value="BP450"/>
</dbReference>
<evidence type="ECO:0000256" key="3">
    <source>
        <dbReference type="SAM" id="MobiDB-lite"/>
    </source>
</evidence>
<dbReference type="Proteomes" id="UP000269198">
    <property type="component" value="Unassembled WGS sequence"/>
</dbReference>
<dbReference type="EMBL" id="RJMB01000001">
    <property type="protein sequence ID" value="RNL87618.1"/>
    <property type="molecule type" value="Genomic_DNA"/>
</dbReference>
<keyword evidence="2" id="KW-0560">Oxidoreductase</keyword>
<dbReference type="GO" id="GO:0020037">
    <property type="term" value="F:heme binding"/>
    <property type="evidence" value="ECO:0007669"/>
    <property type="project" value="InterPro"/>
</dbReference>
<reference evidence="4 5" key="1">
    <citation type="submission" date="2018-11" db="EMBL/GenBank/DDBJ databases">
        <title>The genome draft of YIM 96095.</title>
        <authorList>
            <person name="Tang S.-K."/>
            <person name="Chunyu W.-X."/>
            <person name="Feng Y.-Z."/>
        </authorList>
    </citation>
    <scope>NUCLEOTIDE SEQUENCE [LARGE SCALE GENOMIC DNA]</scope>
    <source>
        <strain evidence="4 5">YIM 96095</strain>
    </source>
</reference>